<sequence length="123" mass="14309">MITLKKKDLLKYYGGAYLLVAILETLLFTAIHGDWSFRSIILSFSIWGIIWLISMFAYPSLITDANYEMLALSPYLSLLGYVIIILVFYIVFRVHKQKVEKKLGKKLTFGKLMDLYFPIKEET</sequence>
<feature type="transmembrane region" description="Helical" evidence="1">
    <location>
        <begin position="70"/>
        <end position="92"/>
    </location>
</feature>
<dbReference type="Proteomes" id="UP001201020">
    <property type="component" value="Chromosome"/>
</dbReference>
<organism evidence="2">
    <name type="scientific">Candidatus Heimdallarchaeum aukensis</name>
    <dbReference type="NCBI Taxonomy" id="2876573"/>
    <lineage>
        <taxon>Archaea</taxon>
        <taxon>Promethearchaeati</taxon>
        <taxon>Candidatus Heimdallarchaeota</taxon>
        <taxon>Candidatus Heimdallarchaeia (ex Rinke et al. 2021) (nom. nud.)</taxon>
        <taxon>Candidatus Heimdallarchaeales</taxon>
        <taxon>Candidatus Heimdallarchaeaceae</taxon>
        <taxon>Candidatus Heimdallarchaeum</taxon>
    </lineage>
</organism>
<feature type="transmembrane region" description="Helical" evidence="1">
    <location>
        <begin position="40"/>
        <end position="58"/>
    </location>
</feature>
<keyword evidence="1" id="KW-1133">Transmembrane helix</keyword>
<dbReference type="AlphaFoldDB" id="A0A9Y1BIQ8"/>
<evidence type="ECO:0000313" key="2">
    <source>
        <dbReference type="EMBL" id="UJG39605.1"/>
    </source>
</evidence>
<feature type="transmembrane region" description="Helical" evidence="1">
    <location>
        <begin position="12"/>
        <end position="33"/>
    </location>
</feature>
<protein>
    <submittedName>
        <fullName evidence="2">Uncharacterized protein</fullName>
    </submittedName>
</protein>
<keyword evidence="1" id="KW-0812">Transmembrane</keyword>
<keyword evidence="1" id="KW-0472">Membrane</keyword>
<gene>
    <name evidence="2" type="ORF">K9W45_06965</name>
</gene>
<dbReference type="EMBL" id="CP084166">
    <property type="protein sequence ID" value="UJG39605.1"/>
    <property type="molecule type" value="Genomic_DNA"/>
</dbReference>
<reference evidence="2" key="1">
    <citation type="journal article" date="2022" name="Nat. Microbiol.">
        <title>Unique mobile elements and scalable gene flow at the prokaryote-eukaryote boundary revealed by circularized Asgard archaea genomes.</title>
        <authorList>
            <person name="Wu F."/>
            <person name="Speth D.R."/>
            <person name="Philosof A."/>
            <person name="Cremiere A."/>
            <person name="Narayanan A."/>
            <person name="Barco R.A."/>
            <person name="Connon S.A."/>
            <person name="Amend J.P."/>
            <person name="Antoshechkin I.A."/>
            <person name="Orphan V.J."/>
        </authorList>
    </citation>
    <scope>NUCLEOTIDE SEQUENCE</scope>
    <source>
        <strain evidence="2">PM71</strain>
    </source>
</reference>
<accession>A0A9Y1BIQ8</accession>
<proteinExistence type="predicted"/>
<evidence type="ECO:0000256" key="1">
    <source>
        <dbReference type="SAM" id="Phobius"/>
    </source>
</evidence>
<name>A0A9Y1BIQ8_9ARCH</name>